<accession>A0A417YM63</accession>
<feature type="zinc finger region" description="dksA C4-type" evidence="1">
    <location>
        <begin position="92"/>
        <end position="116"/>
    </location>
</feature>
<evidence type="ECO:0000313" key="4">
    <source>
        <dbReference type="Proteomes" id="UP000285456"/>
    </source>
</evidence>
<gene>
    <name evidence="3" type="ORF">D1B32_05350</name>
</gene>
<dbReference type="Gene3D" id="1.20.120.910">
    <property type="entry name" value="DksA, coiled-coil domain"/>
    <property type="match status" value="1"/>
</dbReference>
<keyword evidence="4" id="KW-1185">Reference proteome</keyword>
<dbReference type="PANTHER" id="PTHR33823:SF4">
    <property type="entry name" value="GENERAL STRESS PROTEIN 16O"/>
    <property type="match status" value="1"/>
</dbReference>
<organism evidence="3 4">
    <name type="scientific">Oceanobacillus profundus</name>
    <dbReference type="NCBI Taxonomy" id="372463"/>
    <lineage>
        <taxon>Bacteria</taxon>
        <taxon>Bacillati</taxon>
        <taxon>Bacillota</taxon>
        <taxon>Bacilli</taxon>
        <taxon>Bacillales</taxon>
        <taxon>Bacillaceae</taxon>
        <taxon>Oceanobacillus</taxon>
    </lineage>
</organism>
<sequence>MSNPLSKEKLSYFKEQLLQLKKETEEEIKAENNTGPNESVGELANYDNHPADMGTEQFEQQLDAGFDLMLRDRLQEINDALRRIKDGTYGISEKSGKPIPVERLEAMPTARNLVEEE</sequence>
<feature type="region of interest" description="Disordered" evidence="2">
    <location>
        <begin position="24"/>
        <end position="52"/>
    </location>
</feature>
<dbReference type="InterPro" id="IPR037187">
    <property type="entry name" value="DnaK_N"/>
</dbReference>
<comment type="caution">
    <text evidence="3">The sequence shown here is derived from an EMBL/GenBank/DDBJ whole genome shotgun (WGS) entry which is preliminary data.</text>
</comment>
<dbReference type="AlphaFoldDB" id="A0A417YM63"/>
<dbReference type="PROSITE" id="PS51128">
    <property type="entry name" value="ZF_DKSA_2"/>
    <property type="match status" value="1"/>
</dbReference>
<protein>
    <submittedName>
        <fullName evidence="3">Uncharacterized protein</fullName>
    </submittedName>
</protein>
<dbReference type="EMBL" id="QWEH01000002">
    <property type="protein sequence ID" value="RHW34586.1"/>
    <property type="molecule type" value="Genomic_DNA"/>
</dbReference>
<dbReference type="RefSeq" id="WP_118888809.1">
    <property type="nucleotide sequence ID" value="NZ_JAMAWL010000018.1"/>
</dbReference>
<evidence type="ECO:0000313" key="3">
    <source>
        <dbReference type="EMBL" id="RHW34586.1"/>
    </source>
</evidence>
<name>A0A417YM63_9BACI</name>
<proteinExistence type="predicted"/>
<dbReference type="OrthoDB" id="9811543at2"/>
<evidence type="ECO:0000256" key="1">
    <source>
        <dbReference type="PROSITE-ProRule" id="PRU00510"/>
    </source>
</evidence>
<dbReference type="PANTHER" id="PTHR33823">
    <property type="entry name" value="RNA POLYMERASE-BINDING TRANSCRIPTION FACTOR DKSA-RELATED"/>
    <property type="match status" value="1"/>
</dbReference>
<reference evidence="3 4" key="1">
    <citation type="journal article" date="2007" name="Int. J. Syst. Evol. Microbiol.">
        <title>Oceanobacillus profundus sp. nov., isolated from a deep-sea sediment core.</title>
        <authorList>
            <person name="Kim Y.G."/>
            <person name="Choi D.H."/>
            <person name="Hyun S."/>
            <person name="Cho B.C."/>
        </authorList>
    </citation>
    <scope>NUCLEOTIDE SEQUENCE [LARGE SCALE GENOMIC DNA]</scope>
    <source>
        <strain evidence="3 4">DSM 18246</strain>
    </source>
</reference>
<dbReference type="SUPFAM" id="SSF109635">
    <property type="entry name" value="DnaK suppressor protein DksA, alpha-hairpin domain"/>
    <property type="match status" value="1"/>
</dbReference>
<evidence type="ECO:0000256" key="2">
    <source>
        <dbReference type="SAM" id="MobiDB-lite"/>
    </source>
</evidence>
<dbReference type="Proteomes" id="UP000285456">
    <property type="component" value="Unassembled WGS sequence"/>
</dbReference>